<accession>A0A7I8VCT1</accession>
<feature type="region of interest" description="Disordered" evidence="1">
    <location>
        <begin position="203"/>
        <end position="279"/>
    </location>
</feature>
<name>A0A7I8VCT1_9ANNE</name>
<sequence>MIKVLLIYLLDCDNYSNRKKSRKLQRDNRVTSLDYSELSDLSPDAHQSPFDYTATTHQQDICRQLPRMGHVYQSKLETIYSWSTTESIDSVEHESLKAGTRYRKLGSSNTAEPKQSIMKSLQNYFTGFFAKPISQDTINRKDSISNIDPPENPFQRTIPVPSRPENNFRRESLHTPAVTITEPVNPSPQEVFRRNRSVSSPRIIFPGATSANPGELQRREISTESVENAHKKDAVSQLRSKKEPNLDSFQLQKAQSNVQAKKNQTPERESQKKRDVFSREERLAMREYYENEMKKETRHRRQNFRSGRSFSVEIPPPEVHIIELDPNDRHASNRRRAFSSRKSVSLEDPPNRKISRMPILDISPTEAKRVPSHGHRERRQRFRSQRSRSVDGQLSPNTSPSRPTTLELKPGQKQTRSRNRQNNRKWDRNKKLLELHGRRSQSLDLPDPDHFKEG</sequence>
<feature type="compositionally biased region" description="Basic and acidic residues" evidence="1">
    <location>
        <begin position="216"/>
        <end position="245"/>
    </location>
</feature>
<comment type="caution">
    <text evidence="2">The sequence shown here is derived from an EMBL/GenBank/DDBJ whole genome shotgun (WGS) entry which is preliminary data.</text>
</comment>
<feature type="region of interest" description="Disordered" evidence="1">
    <location>
        <begin position="321"/>
        <end position="454"/>
    </location>
</feature>
<feature type="compositionally biased region" description="Basic and acidic residues" evidence="1">
    <location>
        <begin position="264"/>
        <end position="279"/>
    </location>
</feature>
<organism evidence="2 3">
    <name type="scientific">Dimorphilus gyrociliatus</name>
    <dbReference type="NCBI Taxonomy" id="2664684"/>
    <lineage>
        <taxon>Eukaryota</taxon>
        <taxon>Metazoa</taxon>
        <taxon>Spiralia</taxon>
        <taxon>Lophotrochozoa</taxon>
        <taxon>Annelida</taxon>
        <taxon>Polychaeta</taxon>
        <taxon>Polychaeta incertae sedis</taxon>
        <taxon>Dinophilidae</taxon>
        <taxon>Dimorphilus</taxon>
    </lineage>
</organism>
<evidence type="ECO:0000256" key="1">
    <source>
        <dbReference type="SAM" id="MobiDB-lite"/>
    </source>
</evidence>
<protein>
    <submittedName>
        <fullName evidence="2">DgyrCDS3296</fullName>
    </submittedName>
</protein>
<feature type="compositionally biased region" description="Basic and acidic residues" evidence="1">
    <location>
        <begin position="321"/>
        <end position="331"/>
    </location>
</feature>
<evidence type="ECO:0000313" key="2">
    <source>
        <dbReference type="EMBL" id="CAD5114152.1"/>
    </source>
</evidence>
<dbReference type="AlphaFoldDB" id="A0A7I8VCT1"/>
<dbReference type="EMBL" id="CAJFCJ010000005">
    <property type="protein sequence ID" value="CAD5114152.1"/>
    <property type="molecule type" value="Genomic_DNA"/>
</dbReference>
<feature type="region of interest" description="Disordered" evidence="1">
    <location>
        <begin position="144"/>
        <end position="165"/>
    </location>
</feature>
<gene>
    <name evidence="2" type="ORF">DGYR_LOCUS3029</name>
</gene>
<proteinExistence type="predicted"/>
<keyword evidence="3" id="KW-1185">Reference proteome</keyword>
<evidence type="ECO:0000313" key="3">
    <source>
        <dbReference type="Proteomes" id="UP000549394"/>
    </source>
</evidence>
<feature type="compositionally biased region" description="Polar residues" evidence="1">
    <location>
        <begin position="247"/>
        <end position="263"/>
    </location>
</feature>
<feature type="region of interest" description="Disordered" evidence="1">
    <location>
        <begin position="293"/>
        <end position="312"/>
    </location>
</feature>
<feature type="compositionally biased region" description="Basic and acidic residues" evidence="1">
    <location>
        <begin position="424"/>
        <end position="437"/>
    </location>
</feature>
<dbReference type="Proteomes" id="UP000549394">
    <property type="component" value="Unassembled WGS sequence"/>
</dbReference>
<feature type="compositionally biased region" description="Basic residues" evidence="1">
    <location>
        <begin position="370"/>
        <end position="386"/>
    </location>
</feature>
<reference evidence="2 3" key="1">
    <citation type="submission" date="2020-08" db="EMBL/GenBank/DDBJ databases">
        <authorList>
            <person name="Hejnol A."/>
        </authorList>
    </citation>
    <scope>NUCLEOTIDE SEQUENCE [LARGE SCALE GENOMIC DNA]</scope>
</reference>
<feature type="compositionally biased region" description="Polar residues" evidence="1">
    <location>
        <begin position="390"/>
        <end position="404"/>
    </location>
</feature>